<evidence type="ECO:0000313" key="2">
    <source>
        <dbReference type="EMBL" id="VTR49850.1"/>
    </source>
</evidence>
<dbReference type="InterPro" id="IPR000182">
    <property type="entry name" value="GNAT_dom"/>
</dbReference>
<proteinExistence type="predicted"/>
<evidence type="ECO:0000259" key="1">
    <source>
        <dbReference type="PROSITE" id="PS51186"/>
    </source>
</evidence>
<dbReference type="Gene3D" id="3.40.630.30">
    <property type="match status" value="1"/>
</dbReference>
<dbReference type="CDD" id="cd04301">
    <property type="entry name" value="NAT_SF"/>
    <property type="match status" value="1"/>
</dbReference>
<dbReference type="PROSITE" id="PS51186">
    <property type="entry name" value="GNAT"/>
    <property type="match status" value="1"/>
</dbReference>
<dbReference type="GO" id="GO:0016747">
    <property type="term" value="F:acyltransferase activity, transferring groups other than amino-acyl groups"/>
    <property type="evidence" value="ECO:0007669"/>
    <property type="project" value="InterPro"/>
</dbReference>
<sequence length="176" mass="20793">MNTREFNVQHTSETEWEEIIGLFDLAMQLDGKNGYKVWNYIDEDGLRNDIRSKKQYKIVQHGDIVCLFSIQYADPHIWKEREQGDALYLHRIVVNPKFKGQKHFEKVLRWAREHAQESGFKFIRMDTWADNDRIINYYKSFGFDFIGNHTTGSEAELPIQNRNLKVALLQLPLTAT</sequence>
<gene>
    <name evidence="2" type="ORF">NCTC11429_03965</name>
</gene>
<dbReference type="RefSeq" id="WP_028070838.1">
    <property type="nucleotide sequence ID" value="NZ_JBCNLX010000099.1"/>
</dbReference>
<dbReference type="Pfam" id="PF00583">
    <property type="entry name" value="Acetyltransf_1"/>
    <property type="match status" value="1"/>
</dbReference>
<organism evidence="2 3">
    <name type="scientific">Sphingobacterium thalpophilum</name>
    <dbReference type="NCBI Taxonomy" id="259"/>
    <lineage>
        <taxon>Bacteria</taxon>
        <taxon>Pseudomonadati</taxon>
        <taxon>Bacteroidota</taxon>
        <taxon>Sphingobacteriia</taxon>
        <taxon>Sphingobacteriales</taxon>
        <taxon>Sphingobacteriaceae</taxon>
        <taxon>Sphingobacterium</taxon>
    </lineage>
</organism>
<dbReference type="Proteomes" id="UP000308196">
    <property type="component" value="Chromosome"/>
</dbReference>
<dbReference type="KEGG" id="stha:NCTC11429_03965"/>
<dbReference type="GeneID" id="78464589"/>
<dbReference type="SUPFAM" id="SSF55729">
    <property type="entry name" value="Acyl-CoA N-acyltransferases (Nat)"/>
    <property type="match status" value="1"/>
</dbReference>
<protein>
    <submittedName>
        <fullName evidence="2">Acetyltransferase (GNAT) family</fullName>
    </submittedName>
</protein>
<dbReference type="EMBL" id="LR590484">
    <property type="protein sequence ID" value="VTR49850.1"/>
    <property type="molecule type" value="Genomic_DNA"/>
</dbReference>
<accession>A0A4U9VR62</accession>
<keyword evidence="2" id="KW-0808">Transferase</keyword>
<dbReference type="AlphaFoldDB" id="A0A4U9VR62"/>
<reference evidence="2 3" key="1">
    <citation type="submission" date="2019-05" db="EMBL/GenBank/DDBJ databases">
        <authorList>
            <consortium name="Pathogen Informatics"/>
        </authorList>
    </citation>
    <scope>NUCLEOTIDE SEQUENCE [LARGE SCALE GENOMIC DNA]</scope>
    <source>
        <strain evidence="2 3">NCTC11429</strain>
    </source>
</reference>
<name>A0A4U9VR62_9SPHI</name>
<dbReference type="STRING" id="1123265.GCA_000686625_04187"/>
<evidence type="ECO:0000313" key="3">
    <source>
        <dbReference type="Proteomes" id="UP000308196"/>
    </source>
</evidence>
<feature type="domain" description="N-acetyltransferase" evidence="1">
    <location>
        <begin position="1"/>
        <end position="160"/>
    </location>
</feature>
<dbReference type="InterPro" id="IPR016181">
    <property type="entry name" value="Acyl_CoA_acyltransferase"/>
</dbReference>